<evidence type="ECO:0000256" key="6">
    <source>
        <dbReference type="ARBA" id="ARBA00022692"/>
    </source>
</evidence>
<comment type="cofactor">
    <cofactor evidence="1">
        <name>FAD</name>
        <dbReference type="ChEBI" id="CHEBI:57692"/>
    </cofactor>
</comment>
<dbReference type="AlphaFoldDB" id="A0A0U1LTV2"/>
<dbReference type="InterPro" id="IPR036188">
    <property type="entry name" value="FAD/NAD-bd_sf"/>
</dbReference>
<evidence type="ECO:0000256" key="7">
    <source>
        <dbReference type="ARBA" id="ARBA00022827"/>
    </source>
</evidence>
<protein>
    <submittedName>
        <fullName evidence="12">Flavin-binding monooxygenase, putative</fullName>
    </submittedName>
</protein>
<dbReference type="Pfam" id="PF13450">
    <property type="entry name" value="NAD_binding_8"/>
    <property type="match status" value="1"/>
</dbReference>
<sequence length="1093" mass="121401">MSPATSLSRTEAWSLLALTGVAVAIVANSFHGDGEPLMVSIAFSLFAFSATYSLIRWLGPSFMKVGLKGKDMSKAKRPEIPETMGAVCAVVYLLLLIAFIPFPFYKDIVAATSGGGNRDVVHEAQHVEMGRYLHRFPHNKLASYLSGLLSLQAIVLLGIGDDLLDIRWRHKVLIPAFGAFPMLIVYFVDFGVTQVVVPMPLRSYLGETINLGWLYYAYMAAVAIFCPNSINMLAGINGVEVAQSLVIAILLLINDSLYLAPFTPYPHPAMDSHLFSIYFLLPFIGVSFALLCHNWYPSKVFVGDTYCYFAGMVFVVVGILGHFSKTLLLLFIPQMFNFLYSCPQLFHIIPCPRHRLPKFNAATGLLENSVTEWAHPPSPLIDAALKVLCRLGLIGLKTNQKGEIIESTNLTLLNLWILWFGPMKEDRLALHIVLLQTICGLIALFVRHRMALLIFPADNLNFFSSAPPIGNGLSNGHDTLKTSAEVRESPVPDSRPAATATTKPETKNQIPESKPAFELEDHPVDHVRDIKVGIIGAGLAGITAATLLPAKLPGINLTIYDKNGDVGGTWFENTYPGVRCDVPAHVYQSSFEANTQWTEEFAQGHEIRNYWQNLARKHGVYNRLKTKQNILSAEWLNEEAKWKLTIEDLNDSKSNIYEEKLDFIVSAVGHFNAWRLPDYEGINTFKNPLFHSSNWNHDIDLSGKRVALIGNGASGLQVLPSIQPIAAHVDHYARNRTWIVDSFGPSGVRRLEPNLFSDEQRDSFKEDPQAYLEYRRKVEAGYFRQFGNIFKDTPGNKGLREKWTELMLRRAAPELADKIIPDFPPNCRRPTPGPGYLEALSKPNVSFIQTHIQKFTETGIVTVDGVERPVDVVICATGANVDFAPAFPIVANGVNLQEAWKPGGLYGYPYIYLGMAAPGFPNINWVGGPLSAGFSGTVPNSIENQVVYIAKVIRKLRSQGIATLSPSFAATKDFIDYADKFYPRTVWTGNNDASENSKNCSSWYNGGIPGGRVVGMFPGSAAASNYIRRDPRWEDFEYTYTNKSGNRFAWLGDGWRAREKDIGDDGGDVDLTPHLKLPADIDLKTHCEGWWDV</sequence>
<feature type="transmembrane region" description="Helical" evidence="11">
    <location>
        <begin position="213"/>
        <end position="233"/>
    </location>
</feature>
<evidence type="ECO:0000313" key="12">
    <source>
        <dbReference type="EMBL" id="CRG86839.1"/>
    </source>
</evidence>
<dbReference type="GO" id="GO:0016020">
    <property type="term" value="C:membrane"/>
    <property type="evidence" value="ECO:0007669"/>
    <property type="project" value="UniProtKB-SubCell"/>
</dbReference>
<feature type="transmembrane region" description="Helical" evidence="11">
    <location>
        <begin position="245"/>
        <end position="263"/>
    </location>
</feature>
<evidence type="ECO:0000256" key="10">
    <source>
        <dbReference type="SAM" id="MobiDB-lite"/>
    </source>
</evidence>
<evidence type="ECO:0000256" key="1">
    <source>
        <dbReference type="ARBA" id="ARBA00001974"/>
    </source>
</evidence>
<feature type="transmembrane region" description="Helical" evidence="11">
    <location>
        <begin position="12"/>
        <end position="31"/>
    </location>
</feature>
<feature type="transmembrane region" description="Helical" evidence="11">
    <location>
        <begin position="80"/>
        <end position="102"/>
    </location>
</feature>
<reference evidence="12 13" key="1">
    <citation type="submission" date="2015-04" db="EMBL/GenBank/DDBJ databases">
        <authorList>
            <person name="Syromyatnikov M.Y."/>
            <person name="Popov V.N."/>
        </authorList>
    </citation>
    <scope>NUCLEOTIDE SEQUENCE [LARGE SCALE GENOMIC DNA]</scope>
    <source>
        <strain evidence="12">WF-38-12</strain>
    </source>
</reference>
<proteinExistence type="inferred from homology"/>
<keyword evidence="9 11" id="KW-0472">Membrane</keyword>
<evidence type="ECO:0000256" key="2">
    <source>
        <dbReference type="ARBA" id="ARBA00004141"/>
    </source>
</evidence>
<dbReference type="PANTHER" id="PTHR42877">
    <property type="entry name" value="L-ORNITHINE N(5)-MONOOXYGENASE-RELATED"/>
    <property type="match status" value="1"/>
</dbReference>
<keyword evidence="7" id="KW-0274">FAD</keyword>
<dbReference type="GO" id="GO:0003975">
    <property type="term" value="F:UDP-N-acetylglucosamine-dolichyl-phosphate N-acetylglucosaminephosphotransferase activity"/>
    <property type="evidence" value="ECO:0007669"/>
    <property type="project" value="InterPro"/>
</dbReference>
<feature type="region of interest" description="Disordered" evidence="10">
    <location>
        <begin position="484"/>
        <end position="514"/>
    </location>
</feature>
<name>A0A0U1LTV2_TALIS</name>
<evidence type="ECO:0000256" key="4">
    <source>
        <dbReference type="ARBA" id="ARBA00022630"/>
    </source>
</evidence>
<dbReference type="Pfam" id="PF00953">
    <property type="entry name" value="Glycos_transf_4"/>
    <property type="match status" value="1"/>
</dbReference>
<dbReference type="InterPro" id="IPR000715">
    <property type="entry name" value="Glycosyl_transferase_4"/>
</dbReference>
<dbReference type="GO" id="GO:0004497">
    <property type="term" value="F:monooxygenase activity"/>
    <property type="evidence" value="ECO:0007669"/>
    <property type="project" value="UniProtKB-KW"/>
</dbReference>
<dbReference type="PANTHER" id="PTHR42877:SF6">
    <property type="entry name" value="MONOOXYGENASE, PUTATIVE (AFU_ORTHOLOGUE AFUA_3G15050)-RELATED"/>
    <property type="match status" value="1"/>
</dbReference>
<keyword evidence="8 11" id="KW-1133">Transmembrane helix</keyword>
<feature type="transmembrane region" description="Helical" evidence="11">
    <location>
        <begin position="37"/>
        <end position="59"/>
    </location>
</feature>
<feature type="transmembrane region" description="Helical" evidence="11">
    <location>
        <begin position="308"/>
        <end position="332"/>
    </location>
</feature>
<feature type="transmembrane region" description="Helical" evidence="11">
    <location>
        <begin position="275"/>
        <end position="296"/>
    </location>
</feature>
<keyword evidence="13" id="KW-1185">Reference proteome</keyword>
<accession>A0A0U1LTV2</accession>
<dbReference type="InterPro" id="IPR033895">
    <property type="entry name" value="GPT"/>
</dbReference>
<comment type="subcellular location">
    <subcellularLocation>
        <location evidence="2">Membrane</location>
        <topology evidence="2">Multi-pass membrane protein</topology>
    </subcellularLocation>
</comment>
<dbReference type="InterPro" id="IPR051209">
    <property type="entry name" value="FAD-bind_Monooxygenase_sf"/>
</dbReference>
<comment type="similarity">
    <text evidence="3">Belongs to the FAD-binding monooxygenase family.</text>
</comment>
<keyword evidence="12" id="KW-0503">Monooxygenase</keyword>
<feature type="transmembrane region" description="Helical" evidence="11">
    <location>
        <begin position="172"/>
        <end position="193"/>
    </location>
</feature>
<evidence type="ECO:0000313" key="13">
    <source>
        <dbReference type="Proteomes" id="UP000054383"/>
    </source>
</evidence>
<evidence type="ECO:0000256" key="5">
    <source>
        <dbReference type="ARBA" id="ARBA00022679"/>
    </source>
</evidence>
<dbReference type="STRING" id="28573.A0A0U1LTV2"/>
<gene>
    <name evidence="12" type="ORF">PISL3812_03851</name>
</gene>
<organism evidence="12 13">
    <name type="scientific">Talaromyces islandicus</name>
    <name type="common">Penicillium islandicum</name>
    <dbReference type="NCBI Taxonomy" id="28573"/>
    <lineage>
        <taxon>Eukaryota</taxon>
        <taxon>Fungi</taxon>
        <taxon>Dikarya</taxon>
        <taxon>Ascomycota</taxon>
        <taxon>Pezizomycotina</taxon>
        <taxon>Eurotiomycetes</taxon>
        <taxon>Eurotiomycetidae</taxon>
        <taxon>Eurotiales</taxon>
        <taxon>Trichocomaceae</taxon>
        <taxon>Talaromyces</taxon>
        <taxon>Talaromyces sect. Islandici</taxon>
    </lineage>
</organism>
<dbReference type="Gene3D" id="3.50.50.60">
    <property type="entry name" value="FAD/NAD(P)-binding domain"/>
    <property type="match status" value="3"/>
</dbReference>
<dbReference type="OrthoDB" id="74360at2759"/>
<evidence type="ECO:0000256" key="9">
    <source>
        <dbReference type="ARBA" id="ARBA00023136"/>
    </source>
</evidence>
<dbReference type="GO" id="GO:0006488">
    <property type="term" value="P:dolichol-linked oligosaccharide biosynthetic process"/>
    <property type="evidence" value="ECO:0007669"/>
    <property type="project" value="InterPro"/>
</dbReference>
<keyword evidence="5" id="KW-0808">Transferase</keyword>
<feature type="transmembrane region" description="Helical" evidence="11">
    <location>
        <begin position="141"/>
        <end position="160"/>
    </location>
</feature>
<keyword evidence="4" id="KW-0285">Flavoprotein</keyword>
<keyword evidence="12" id="KW-0560">Oxidoreductase</keyword>
<evidence type="ECO:0000256" key="3">
    <source>
        <dbReference type="ARBA" id="ARBA00010139"/>
    </source>
</evidence>
<dbReference type="CDD" id="cd06855">
    <property type="entry name" value="GT_GPT_euk"/>
    <property type="match status" value="1"/>
</dbReference>
<dbReference type="SUPFAM" id="SSF51905">
    <property type="entry name" value="FAD/NAD(P)-binding domain"/>
    <property type="match status" value="2"/>
</dbReference>
<keyword evidence="6 11" id="KW-0812">Transmembrane</keyword>
<dbReference type="EMBL" id="CVMT01000003">
    <property type="protein sequence ID" value="CRG86839.1"/>
    <property type="molecule type" value="Genomic_DNA"/>
</dbReference>
<evidence type="ECO:0000256" key="8">
    <source>
        <dbReference type="ARBA" id="ARBA00022989"/>
    </source>
</evidence>
<dbReference type="Proteomes" id="UP000054383">
    <property type="component" value="Unassembled WGS sequence"/>
</dbReference>
<evidence type="ECO:0000256" key="11">
    <source>
        <dbReference type="SAM" id="Phobius"/>
    </source>
</evidence>
<dbReference type="UniPathway" id="UPA00378"/>